<dbReference type="InterPro" id="IPR036271">
    <property type="entry name" value="Tet_transcr_reg_TetR-rel_C_sf"/>
</dbReference>
<evidence type="ECO:0000256" key="4">
    <source>
        <dbReference type="PROSITE-ProRule" id="PRU00335"/>
    </source>
</evidence>
<proteinExistence type="predicted"/>
<dbReference type="EMBL" id="AVBC01000020">
    <property type="protein sequence ID" value="ERL51876.1"/>
    <property type="molecule type" value="Genomic_DNA"/>
</dbReference>
<keyword evidence="1" id="KW-0805">Transcription regulation</keyword>
<dbReference type="STRING" id="1178482.AR456_15110"/>
<feature type="DNA-binding region" description="H-T-H motif" evidence="4">
    <location>
        <begin position="28"/>
        <end position="47"/>
    </location>
</feature>
<gene>
    <name evidence="6" type="ORF">BJB45_11970</name>
</gene>
<evidence type="ECO:0000259" key="5">
    <source>
        <dbReference type="PROSITE" id="PS50977"/>
    </source>
</evidence>
<dbReference type="SUPFAM" id="SSF46689">
    <property type="entry name" value="Homeodomain-like"/>
    <property type="match status" value="1"/>
</dbReference>
<dbReference type="Gene3D" id="1.10.357.10">
    <property type="entry name" value="Tetracycline Repressor, domain 2"/>
    <property type="match status" value="1"/>
</dbReference>
<dbReference type="GO" id="GO:0003677">
    <property type="term" value="F:DNA binding"/>
    <property type="evidence" value="ECO:0007669"/>
    <property type="project" value="UniProtKB-UniRule"/>
</dbReference>
<keyword evidence="2 4" id="KW-0238">DNA-binding</keyword>
<evidence type="ECO:0000313" key="6">
    <source>
        <dbReference type="EMBL" id="ERL51876.1"/>
    </source>
</evidence>
<dbReference type="OrthoDB" id="4541465at2"/>
<dbReference type="Proteomes" id="UP000019113">
    <property type="component" value="Unassembled WGS sequence"/>
</dbReference>
<dbReference type="InterPro" id="IPR001647">
    <property type="entry name" value="HTH_TetR"/>
</dbReference>
<reference evidence="6 7" key="1">
    <citation type="submission" date="2013-08" db="EMBL/GenBank/DDBJ databases">
        <title>draft genome of Halomonas huanghegensis, strain BJGMM-B45T.</title>
        <authorList>
            <person name="Miao C."/>
            <person name="Wan Y."/>
            <person name="Jin W."/>
        </authorList>
    </citation>
    <scope>NUCLEOTIDE SEQUENCE [LARGE SCALE GENOMIC DNA]</scope>
    <source>
        <strain evidence="6 7">BJGMM-B45</strain>
    </source>
</reference>
<sequence>MTHTSPTRDLLIQVGKTIISEQGYNATGINAVLKDAGVPKGSFYHYFASKEAFGLAVIEAFAEESDQQMSAMLKDPSRPAVERLCAWLNTSRTDMQRCDHSRGCLIGNLGQEMSSRSDALRDALARIFQRWEGYLADCLKDGQAEGSIRHDLDAEALAAFAMAGWQGALLRAKTVKDCRPMYEFEQTLMACLKPS</sequence>
<dbReference type="RefSeq" id="WP_021818512.1">
    <property type="nucleotide sequence ID" value="NZ_AVBC01000020.1"/>
</dbReference>
<dbReference type="Pfam" id="PF16925">
    <property type="entry name" value="TetR_C_13"/>
    <property type="match status" value="1"/>
</dbReference>
<dbReference type="InterPro" id="IPR011075">
    <property type="entry name" value="TetR_C"/>
</dbReference>
<dbReference type="PANTHER" id="PTHR47506:SF6">
    <property type="entry name" value="HTH-TYPE TRANSCRIPTIONAL REPRESSOR NEMR"/>
    <property type="match status" value="1"/>
</dbReference>
<dbReference type="PRINTS" id="PR00455">
    <property type="entry name" value="HTHTETR"/>
</dbReference>
<name>W1N9L3_9GAMM</name>
<evidence type="ECO:0000313" key="7">
    <source>
        <dbReference type="Proteomes" id="UP000019113"/>
    </source>
</evidence>
<evidence type="ECO:0000256" key="1">
    <source>
        <dbReference type="ARBA" id="ARBA00023015"/>
    </source>
</evidence>
<dbReference type="PATRIC" id="fig|1178482.3.peg.1557"/>
<keyword evidence="3" id="KW-0804">Transcription</keyword>
<dbReference type="KEGG" id="hhu:AR456_15110"/>
<feature type="domain" description="HTH tetR-type" evidence="5">
    <location>
        <begin position="5"/>
        <end position="65"/>
    </location>
</feature>
<dbReference type="eggNOG" id="COG1309">
    <property type="taxonomic scope" value="Bacteria"/>
</dbReference>
<evidence type="ECO:0000256" key="2">
    <source>
        <dbReference type="ARBA" id="ARBA00023125"/>
    </source>
</evidence>
<dbReference type="AlphaFoldDB" id="W1N9L3"/>
<dbReference type="PANTHER" id="PTHR47506">
    <property type="entry name" value="TRANSCRIPTIONAL REGULATORY PROTEIN"/>
    <property type="match status" value="1"/>
</dbReference>
<protein>
    <recommendedName>
        <fullName evidence="5">HTH tetR-type domain-containing protein</fullName>
    </recommendedName>
</protein>
<organism evidence="6 7">
    <name type="scientific">Halomonas huangheensis</name>
    <dbReference type="NCBI Taxonomy" id="1178482"/>
    <lineage>
        <taxon>Bacteria</taxon>
        <taxon>Pseudomonadati</taxon>
        <taxon>Pseudomonadota</taxon>
        <taxon>Gammaproteobacteria</taxon>
        <taxon>Oceanospirillales</taxon>
        <taxon>Halomonadaceae</taxon>
        <taxon>Halomonas</taxon>
    </lineage>
</organism>
<dbReference type="InterPro" id="IPR009057">
    <property type="entry name" value="Homeodomain-like_sf"/>
</dbReference>
<evidence type="ECO:0000256" key="3">
    <source>
        <dbReference type="ARBA" id="ARBA00023163"/>
    </source>
</evidence>
<accession>W1N9L3</accession>
<dbReference type="SUPFAM" id="SSF48498">
    <property type="entry name" value="Tetracyclin repressor-like, C-terminal domain"/>
    <property type="match status" value="1"/>
</dbReference>
<dbReference type="PROSITE" id="PS50977">
    <property type="entry name" value="HTH_TETR_2"/>
    <property type="match status" value="1"/>
</dbReference>
<keyword evidence="7" id="KW-1185">Reference proteome</keyword>
<comment type="caution">
    <text evidence="6">The sequence shown here is derived from an EMBL/GenBank/DDBJ whole genome shotgun (WGS) entry which is preliminary data.</text>
</comment>
<dbReference type="Pfam" id="PF00440">
    <property type="entry name" value="TetR_N"/>
    <property type="match status" value="1"/>
</dbReference>